<dbReference type="GO" id="GO:0055085">
    <property type="term" value="P:transmembrane transport"/>
    <property type="evidence" value="ECO:0007669"/>
    <property type="project" value="InterPro"/>
</dbReference>
<evidence type="ECO:0000256" key="2">
    <source>
        <dbReference type="ARBA" id="ARBA00022448"/>
    </source>
</evidence>
<dbReference type="SUPFAM" id="SSF161098">
    <property type="entry name" value="MetI-like"/>
    <property type="match status" value="1"/>
</dbReference>
<dbReference type="KEGG" id="hprf:HLPR_09940"/>
<comment type="subcellular location">
    <subcellularLocation>
        <location evidence="1 7">Cell membrane</location>
        <topology evidence="1 7">Multi-pass membrane protein</topology>
    </subcellularLocation>
</comment>
<accession>A0AAU9E5P4</accession>
<evidence type="ECO:0000256" key="1">
    <source>
        <dbReference type="ARBA" id="ARBA00004651"/>
    </source>
</evidence>
<dbReference type="GO" id="GO:0005886">
    <property type="term" value="C:plasma membrane"/>
    <property type="evidence" value="ECO:0007669"/>
    <property type="project" value="UniProtKB-SubCell"/>
</dbReference>
<dbReference type="AlphaFoldDB" id="A0AAU9E5P4"/>
<reference evidence="9 10" key="1">
    <citation type="submission" date="2023-08" db="EMBL/GenBank/DDBJ databases">
        <title>Helicovermis profunda gen. nov., sp. nov., a novel mesophilic, fermentative bacterium within the Bacillota from a deep-sea hydrothermal vent chimney.</title>
        <authorList>
            <person name="Miyazaki U."/>
            <person name="Mizutani D."/>
            <person name="Hashimoto Y."/>
            <person name="Tame A."/>
            <person name="Sawayama S."/>
            <person name="Miyazaki J."/>
            <person name="Takai K."/>
            <person name="Nakagawa S."/>
        </authorList>
    </citation>
    <scope>NUCLEOTIDE SEQUENCE [LARGE SCALE GENOMIC DNA]</scope>
    <source>
        <strain evidence="9 10">S502</strain>
    </source>
</reference>
<keyword evidence="4 7" id="KW-0812">Transmembrane</keyword>
<dbReference type="InterPro" id="IPR000515">
    <property type="entry name" value="MetI-like"/>
</dbReference>
<evidence type="ECO:0000256" key="5">
    <source>
        <dbReference type="ARBA" id="ARBA00022989"/>
    </source>
</evidence>
<keyword evidence="6 7" id="KW-0472">Membrane</keyword>
<dbReference type="PROSITE" id="PS50928">
    <property type="entry name" value="ABC_TM1"/>
    <property type="match status" value="1"/>
</dbReference>
<dbReference type="Pfam" id="PF19300">
    <property type="entry name" value="BPD_transp_1_N"/>
    <property type="match status" value="1"/>
</dbReference>
<proteinExistence type="inferred from homology"/>
<protein>
    <submittedName>
        <fullName evidence="9">Oligopeptide ABC transporter permease OppB</fullName>
    </submittedName>
</protein>
<evidence type="ECO:0000256" key="3">
    <source>
        <dbReference type="ARBA" id="ARBA00022475"/>
    </source>
</evidence>
<dbReference type="InterPro" id="IPR035906">
    <property type="entry name" value="MetI-like_sf"/>
</dbReference>
<keyword evidence="10" id="KW-1185">Reference proteome</keyword>
<evidence type="ECO:0000313" key="10">
    <source>
        <dbReference type="Proteomes" id="UP001321786"/>
    </source>
</evidence>
<name>A0AAU9E5P4_9FIRM</name>
<keyword evidence="2 7" id="KW-0813">Transport</keyword>
<gene>
    <name evidence="9" type="primary">oppB</name>
    <name evidence="9" type="ORF">HLPR_09940</name>
</gene>
<evidence type="ECO:0000313" key="9">
    <source>
        <dbReference type="EMBL" id="BEP28663.1"/>
    </source>
</evidence>
<feature type="transmembrane region" description="Helical" evidence="7">
    <location>
        <begin position="133"/>
        <end position="153"/>
    </location>
</feature>
<feature type="transmembrane region" description="Helical" evidence="7">
    <location>
        <begin position="226"/>
        <end position="252"/>
    </location>
</feature>
<keyword evidence="5 7" id="KW-1133">Transmembrane helix</keyword>
<dbReference type="InterPro" id="IPR045621">
    <property type="entry name" value="BPD_transp_1_N"/>
</dbReference>
<dbReference type="CDD" id="cd06261">
    <property type="entry name" value="TM_PBP2"/>
    <property type="match status" value="1"/>
</dbReference>
<feature type="transmembrane region" description="Helical" evidence="7">
    <location>
        <begin position="272"/>
        <end position="298"/>
    </location>
</feature>
<feature type="transmembrane region" description="Helical" evidence="7">
    <location>
        <begin position="9"/>
        <end position="30"/>
    </location>
</feature>
<evidence type="ECO:0000256" key="7">
    <source>
        <dbReference type="RuleBase" id="RU363032"/>
    </source>
</evidence>
<keyword evidence="3" id="KW-1003">Cell membrane</keyword>
<dbReference type="Gene3D" id="1.10.3720.10">
    <property type="entry name" value="MetI-like"/>
    <property type="match status" value="1"/>
</dbReference>
<dbReference type="RefSeq" id="WP_338536970.1">
    <property type="nucleotide sequence ID" value="NZ_AP028654.1"/>
</dbReference>
<feature type="transmembrane region" description="Helical" evidence="7">
    <location>
        <begin position="173"/>
        <end position="191"/>
    </location>
</feature>
<evidence type="ECO:0000256" key="6">
    <source>
        <dbReference type="ARBA" id="ARBA00023136"/>
    </source>
</evidence>
<feature type="transmembrane region" description="Helical" evidence="7">
    <location>
        <begin position="100"/>
        <end position="121"/>
    </location>
</feature>
<dbReference type="Proteomes" id="UP001321786">
    <property type="component" value="Chromosome"/>
</dbReference>
<evidence type="ECO:0000256" key="4">
    <source>
        <dbReference type="ARBA" id="ARBA00022692"/>
    </source>
</evidence>
<evidence type="ECO:0000259" key="8">
    <source>
        <dbReference type="PROSITE" id="PS50928"/>
    </source>
</evidence>
<dbReference type="EMBL" id="AP028654">
    <property type="protein sequence ID" value="BEP28663.1"/>
    <property type="molecule type" value="Genomic_DNA"/>
</dbReference>
<dbReference type="PANTHER" id="PTHR30465">
    <property type="entry name" value="INNER MEMBRANE ABC TRANSPORTER"/>
    <property type="match status" value="1"/>
</dbReference>
<feature type="domain" description="ABC transmembrane type-1" evidence="8">
    <location>
        <begin position="94"/>
        <end position="295"/>
    </location>
</feature>
<sequence>MGKFLFNRIVTMMITLFLIITITFFLMHAIPGGPFTREKPLPPEVIAALNAKYHLDDPLWLQYVDYVKGVFTFNLGPSFQRVGVTVNDLIKAGFPATAKIGGGAIILIILLGIPIGMISALKQNKWQDQTVMIIATLGVTIPSFVMATGIIYIFSAKLHWIPSNGLTTWKHLIGPVFALSGFSLSFVARLTRSSMLEVLQQDYIRTARAKGLSEFKVIVKHALKNALIPVVTYMGPMIANLLTGSFVIEKIFAIPGMGKHFVESVGNRDYTVLMGITIFYAMFLIVMVLIVDILYGFIDPRIKLHD</sequence>
<organism evidence="9 10">
    <name type="scientific">Helicovermis profundi</name>
    <dbReference type="NCBI Taxonomy" id="3065157"/>
    <lineage>
        <taxon>Bacteria</taxon>
        <taxon>Bacillati</taxon>
        <taxon>Bacillota</taxon>
        <taxon>Clostridia</taxon>
        <taxon>Helicovermis</taxon>
    </lineage>
</organism>
<dbReference type="PANTHER" id="PTHR30465:SF93">
    <property type="entry name" value="OLIGOPEPTIDE TRANSPORT SYSTEM PERMEASE PROTEIN OPPB"/>
    <property type="match status" value="1"/>
</dbReference>
<comment type="similarity">
    <text evidence="7">Belongs to the binding-protein-dependent transport system permease family.</text>
</comment>
<dbReference type="Pfam" id="PF00528">
    <property type="entry name" value="BPD_transp_1"/>
    <property type="match status" value="1"/>
</dbReference>